<feature type="transmembrane region" description="Helical" evidence="2">
    <location>
        <begin position="127"/>
        <end position="147"/>
    </location>
</feature>
<dbReference type="AlphaFoldDB" id="A0A9D1V667"/>
<dbReference type="GO" id="GO:0003677">
    <property type="term" value="F:DNA binding"/>
    <property type="evidence" value="ECO:0007669"/>
    <property type="project" value="UniProtKB-KW"/>
</dbReference>
<protein>
    <submittedName>
        <fullName evidence="4">Helix-turn-helix domain-containing protein</fullName>
    </submittedName>
</protein>
<comment type="caution">
    <text evidence="4">The sequence shown here is derived from an EMBL/GenBank/DDBJ whole genome shotgun (WGS) entry which is preliminary data.</text>
</comment>
<keyword evidence="2" id="KW-0472">Membrane</keyword>
<organism evidence="4 5">
    <name type="scientific">Candidatus Allofournierella pullicola</name>
    <dbReference type="NCBI Taxonomy" id="2838596"/>
    <lineage>
        <taxon>Bacteria</taxon>
        <taxon>Bacillati</taxon>
        <taxon>Bacillota</taxon>
        <taxon>Clostridia</taxon>
        <taxon>Eubacteriales</taxon>
        <taxon>Oscillospiraceae</taxon>
        <taxon>Allofournierella</taxon>
    </lineage>
</organism>
<feature type="transmembrane region" description="Helical" evidence="2">
    <location>
        <begin position="195"/>
        <end position="217"/>
    </location>
</feature>
<reference evidence="4" key="2">
    <citation type="submission" date="2021-04" db="EMBL/GenBank/DDBJ databases">
        <authorList>
            <person name="Gilroy R."/>
        </authorList>
    </citation>
    <scope>NUCLEOTIDE SEQUENCE</scope>
    <source>
        <strain evidence="4">2239</strain>
    </source>
</reference>
<evidence type="ECO:0000256" key="1">
    <source>
        <dbReference type="ARBA" id="ARBA00023125"/>
    </source>
</evidence>
<dbReference type="GO" id="GO:0005829">
    <property type="term" value="C:cytosol"/>
    <property type="evidence" value="ECO:0007669"/>
    <property type="project" value="TreeGrafter"/>
</dbReference>
<dbReference type="Gene3D" id="1.10.260.40">
    <property type="entry name" value="lambda repressor-like DNA-binding domains"/>
    <property type="match status" value="1"/>
</dbReference>
<gene>
    <name evidence="4" type="ORF">H9865_11600</name>
</gene>
<dbReference type="SMART" id="SM00530">
    <property type="entry name" value="HTH_XRE"/>
    <property type="match status" value="1"/>
</dbReference>
<feature type="transmembrane region" description="Helical" evidence="2">
    <location>
        <begin position="98"/>
        <end position="121"/>
    </location>
</feature>
<dbReference type="CDD" id="cd00093">
    <property type="entry name" value="HTH_XRE"/>
    <property type="match status" value="1"/>
</dbReference>
<keyword evidence="2" id="KW-1133">Transmembrane helix</keyword>
<dbReference type="Pfam" id="PF01381">
    <property type="entry name" value="HTH_3"/>
    <property type="match status" value="1"/>
</dbReference>
<keyword evidence="2" id="KW-0812">Transmembrane</keyword>
<name>A0A9D1V667_9FIRM</name>
<dbReference type="InterPro" id="IPR050807">
    <property type="entry name" value="TransReg_Diox_bact_type"/>
</dbReference>
<evidence type="ECO:0000313" key="4">
    <source>
        <dbReference type="EMBL" id="HIX06721.1"/>
    </source>
</evidence>
<proteinExistence type="predicted"/>
<dbReference type="PANTHER" id="PTHR46797:SF1">
    <property type="entry name" value="METHYLPHOSPHONATE SYNTHASE"/>
    <property type="match status" value="1"/>
</dbReference>
<dbReference type="Proteomes" id="UP000824193">
    <property type="component" value="Unassembled WGS sequence"/>
</dbReference>
<dbReference type="GO" id="GO:0003700">
    <property type="term" value="F:DNA-binding transcription factor activity"/>
    <property type="evidence" value="ECO:0007669"/>
    <property type="project" value="TreeGrafter"/>
</dbReference>
<evidence type="ECO:0000259" key="3">
    <source>
        <dbReference type="PROSITE" id="PS50943"/>
    </source>
</evidence>
<accession>A0A9D1V667</accession>
<evidence type="ECO:0000256" key="2">
    <source>
        <dbReference type="SAM" id="Phobius"/>
    </source>
</evidence>
<dbReference type="PROSITE" id="PS50943">
    <property type="entry name" value="HTH_CROC1"/>
    <property type="match status" value="1"/>
</dbReference>
<dbReference type="InterPro" id="IPR010982">
    <property type="entry name" value="Lambda_DNA-bd_dom_sf"/>
</dbReference>
<keyword evidence="1" id="KW-0238">DNA-binding</keyword>
<dbReference type="PANTHER" id="PTHR46797">
    <property type="entry name" value="HTH-TYPE TRANSCRIPTIONAL REGULATOR"/>
    <property type="match status" value="1"/>
</dbReference>
<feature type="transmembrane region" description="Helical" evidence="2">
    <location>
        <begin position="154"/>
        <end position="175"/>
    </location>
</feature>
<sequence>MDAKTLGDFIAGRRRELGLTQAQLAARLHLTDKAVSRWERGVGLPDLATLEPLAAALEVSLAELMTARRQPQPLPEAEEAAARTLALARQSRSAGQRALWWACAASLGVFAAVAVFLVWVLAVNGPVAAASVASLLLGLGAWSVPLVQLARRRCTPAGCIFSLGLALAALAVQFADIFTQVREGDWSALMDTIGPLLAVVVFFCAVTLSLNLLAAVAGRRQA</sequence>
<dbReference type="SUPFAM" id="SSF47413">
    <property type="entry name" value="lambda repressor-like DNA-binding domains"/>
    <property type="match status" value="1"/>
</dbReference>
<dbReference type="InterPro" id="IPR001387">
    <property type="entry name" value="Cro/C1-type_HTH"/>
</dbReference>
<evidence type="ECO:0000313" key="5">
    <source>
        <dbReference type="Proteomes" id="UP000824193"/>
    </source>
</evidence>
<reference evidence="4" key="1">
    <citation type="journal article" date="2021" name="PeerJ">
        <title>Extensive microbial diversity within the chicken gut microbiome revealed by metagenomics and culture.</title>
        <authorList>
            <person name="Gilroy R."/>
            <person name="Ravi A."/>
            <person name="Getino M."/>
            <person name="Pursley I."/>
            <person name="Horton D.L."/>
            <person name="Alikhan N.F."/>
            <person name="Baker D."/>
            <person name="Gharbi K."/>
            <person name="Hall N."/>
            <person name="Watson M."/>
            <person name="Adriaenssens E.M."/>
            <person name="Foster-Nyarko E."/>
            <person name="Jarju S."/>
            <person name="Secka A."/>
            <person name="Antonio M."/>
            <person name="Oren A."/>
            <person name="Chaudhuri R.R."/>
            <person name="La Ragione R."/>
            <person name="Hildebrand F."/>
            <person name="Pallen M.J."/>
        </authorList>
    </citation>
    <scope>NUCLEOTIDE SEQUENCE</scope>
    <source>
        <strain evidence="4">2239</strain>
    </source>
</reference>
<feature type="domain" description="HTH cro/C1-type" evidence="3">
    <location>
        <begin position="10"/>
        <end position="64"/>
    </location>
</feature>
<dbReference type="EMBL" id="DXFW01000039">
    <property type="protein sequence ID" value="HIX06721.1"/>
    <property type="molecule type" value="Genomic_DNA"/>
</dbReference>